<keyword evidence="13" id="KW-1185">Reference proteome</keyword>
<dbReference type="PROSITE" id="PS50929">
    <property type="entry name" value="ABC_TM1F"/>
    <property type="match status" value="1"/>
</dbReference>
<accession>A0A7M2WS33</accession>
<evidence type="ECO:0000256" key="1">
    <source>
        <dbReference type="ARBA" id="ARBA00004651"/>
    </source>
</evidence>
<dbReference type="InterPro" id="IPR003439">
    <property type="entry name" value="ABC_transporter-like_ATP-bd"/>
</dbReference>
<dbReference type="GO" id="GO:0140359">
    <property type="term" value="F:ABC-type transporter activity"/>
    <property type="evidence" value="ECO:0007669"/>
    <property type="project" value="InterPro"/>
</dbReference>
<feature type="domain" description="ABC transmembrane type-1" evidence="11">
    <location>
        <begin position="19"/>
        <end position="327"/>
    </location>
</feature>
<feature type="transmembrane region" description="Helical" evidence="9">
    <location>
        <begin position="72"/>
        <end position="92"/>
    </location>
</feature>
<dbReference type="InterPro" id="IPR003593">
    <property type="entry name" value="AAA+_ATPase"/>
</dbReference>
<feature type="domain" description="ABC transporter" evidence="10">
    <location>
        <begin position="361"/>
        <end position="595"/>
    </location>
</feature>
<evidence type="ECO:0000256" key="5">
    <source>
        <dbReference type="ARBA" id="ARBA00022741"/>
    </source>
</evidence>
<dbReference type="SUPFAM" id="SSF90123">
    <property type="entry name" value="ABC transporter transmembrane region"/>
    <property type="match status" value="1"/>
</dbReference>
<dbReference type="InterPro" id="IPR036640">
    <property type="entry name" value="ABC1_TM_sf"/>
</dbReference>
<evidence type="ECO:0000259" key="10">
    <source>
        <dbReference type="PROSITE" id="PS50893"/>
    </source>
</evidence>
<evidence type="ECO:0000256" key="7">
    <source>
        <dbReference type="ARBA" id="ARBA00022989"/>
    </source>
</evidence>
<dbReference type="GO" id="GO:0016887">
    <property type="term" value="F:ATP hydrolysis activity"/>
    <property type="evidence" value="ECO:0007669"/>
    <property type="project" value="InterPro"/>
</dbReference>
<feature type="transmembrane region" description="Helical" evidence="9">
    <location>
        <begin position="171"/>
        <end position="188"/>
    </location>
</feature>
<dbReference type="SMART" id="SM00382">
    <property type="entry name" value="AAA"/>
    <property type="match status" value="1"/>
</dbReference>
<dbReference type="Pfam" id="PF00664">
    <property type="entry name" value="ABC_membrane"/>
    <property type="match status" value="1"/>
</dbReference>
<dbReference type="InterPro" id="IPR011527">
    <property type="entry name" value="ABC1_TM_dom"/>
</dbReference>
<evidence type="ECO:0000256" key="3">
    <source>
        <dbReference type="ARBA" id="ARBA00022475"/>
    </source>
</evidence>
<gene>
    <name evidence="12" type="ORF">IPV69_18735</name>
</gene>
<dbReference type="SUPFAM" id="SSF52540">
    <property type="entry name" value="P-loop containing nucleoside triphosphate hydrolases"/>
    <property type="match status" value="1"/>
</dbReference>
<keyword evidence="5" id="KW-0547">Nucleotide-binding</keyword>
<keyword evidence="4 9" id="KW-0812">Transmembrane</keyword>
<dbReference type="PANTHER" id="PTHR24221">
    <property type="entry name" value="ATP-BINDING CASSETTE SUB-FAMILY B"/>
    <property type="match status" value="1"/>
</dbReference>
<dbReference type="Gene3D" id="1.20.1560.10">
    <property type="entry name" value="ABC transporter type 1, transmembrane domain"/>
    <property type="match status" value="1"/>
</dbReference>
<dbReference type="AlphaFoldDB" id="A0A7M2WS33"/>
<dbReference type="PROSITE" id="PS00211">
    <property type="entry name" value="ABC_TRANSPORTER_1"/>
    <property type="match status" value="1"/>
</dbReference>
<proteinExistence type="predicted"/>
<dbReference type="EMBL" id="CP063458">
    <property type="protein sequence ID" value="QOV88276.1"/>
    <property type="molecule type" value="Genomic_DNA"/>
</dbReference>
<reference evidence="12 13" key="1">
    <citation type="submission" date="2020-10" db="EMBL/GenBank/DDBJ databases">
        <title>Wide distribution of Phycisphaera-like planctomycetes from WD2101 soil group in peatlands and genome analysis of the first cultivated representative.</title>
        <authorList>
            <person name="Dedysh S.N."/>
            <person name="Beletsky A.V."/>
            <person name="Ivanova A."/>
            <person name="Kulichevskaya I.S."/>
            <person name="Suzina N.E."/>
            <person name="Philippov D.A."/>
            <person name="Rakitin A.L."/>
            <person name="Mardanov A.V."/>
            <person name="Ravin N.V."/>
        </authorList>
    </citation>
    <scope>NUCLEOTIDE SEQUENCE [LARGE SCALE GENOMIC DNA]</scope>
    <source>
        <strain evidence="12 13">M1803</strain>
    </source>
</reference>
<evidence type="ECO:0000256" key="2">
    <source>
        <dbReference type="ARBA" id="ARBA00022448"/>
    </source>
</evidence>
<feature type="transmembrane region" description="Helical" evidence="9">
    <location>
        <begin position="257"/>
        <end position="281"/>
    </location>
</feature>
<keyword evidence="2" id="KW-0813">Transport</keyword>
<evidence type="ECO:0000259" key="11">
    <source>
        <dbReference type="PROSITE" id="PS50929"/>
    </source>
</evidence>
<dbReference type="Gene3D" id="3.40.50.300">
    <property type="entry name" value="P-loop containing nucleotide triphosphate hydrolases"/>
    <property type="match status" value="1"/>
</dbReference>
<evidence type="ECO:0000256" key="6">
    <source>
        <dbReference type="ARBA" id="ARBA00022840"/>
    </source>
</evidence>
<keyword evidence="3" id="KW-1003">Cell membrane</keyword>
<feature type="transmembrane region" description="Helical" evidence="9">
    <location>
        <begin position="20"/>
        <end position="43"/>
    </location>
</feature>
<evidence type="ECO:0000313" key="13">
    <source>
        <dbReference type="Proteomes" id="UP000593765"/>
    </source>
</evidence>
<keyword evidence="7 9" id="KW-1133">Transmembrane helix</keyword>
<dbReference type="Pfam" id="PF00005">
    <property type="entry name" value="ABC_tran"/>
    <property type="match status" value="1"/>
</dbReference>
<dbReference type="InterPro" id="IPR027417">
    <property type="entry name" value="P-loop_NTPase"/>
</dbReference>
<protein>
    <submittedName>
        <fullName evidence="12">ABC transporter ATP-binding protein</fullName>
    </submittedName>
</protein>
<dbReference type="GO" id="GO:0005886">
    <property type="term" value="C:plasma membrane"/>
    <property type="evidence" value="ECO:0007669"/>
    <property type="project" value="UniProtKB-SubCell"/>
</dbReference>
<dbReference type="PANTHER" id="PTHR24221:SF654">
    <property type="entry name" value="ATP-BINDING CASSETTE SUB-FAMILY B MEMBER 6"/>
    <property type="match status" value="1"/>
</dbReference>
<keyword evidence="6 12" id="KW-0067">ATP-binding</keyword>
<evidence type="ECO:0000313" key="12">
    <source>
        <dbReference type="EMBL" id="QOV88276.1"/>
    </source>
</evidence>
<dbReference type="GO" id="GO:0005524">
    <property type="term" value="F:ATP binding"/>
    <property type="evidence" value="ECO:0007669"/>
    <property type="project" value="UniProtKB-KW"/>
</dbReference>
<evidence type="ECO:0000256" key="8">
    <source>
        <dbReference type="ARBA" id="ARBA00023136"/>
    </source>
</evidence>
<dbReference type="InterPro" id="IPR039421">
    <property type="entry name" value="Type_1_exporter"/>
</dbReference>
<feature type="transmembrane region" description="Helical" evidence="9">
    <location>
        <begin position="145"/>
        <end position="165"/>
    </location>
</feature>
<dbReference type="KEGG" id="hbs:IPV69_18735"/>
<organism evidence="12 13">
    <name type="scientific">Humisphaera borealis</name>
    <dbReference type="NCBI Taxonomy" id="2807512"/>
    <lineage>
        <taxon>Bacteria</taxon>
        <taxon>Pseudomonadati</taxon>
        <taxon>Planctomycetota</taxon>
        <taxon>Phycisphaerae</taxon>
        <taxon>Tepidisphaerales</taxon>
        <taxon>Tepidisphaeraceae</taxon>
        <taxon>Humisphaera</taxon>
    </lineage>
</organism>
<evidence type="ECO:0000256" key="9">
    <source>
        <dbReference type="SAM" id="Phobius"/>
    </source>
</evidence>
<evidence type="ECO:0000256" key="4">
    <source>
        <dbReference type="ARBA" id="ARBA00022692"/>
    </source>
</evidence>
<dbReference type="PROSITE" id="PS50893">
    <property type="entry name" value="ABC_TRANSPORTER_2"/>
    <property type="match status" value="1"/>
</dbReference>
<sequence>MRFLLRCLAYFRPDLPRIVWSLALTFLATLVGLLQPITVKVLIDSVLGNKPASGWVDGLFVAVLPASKEGQIIGLAAIGLLITITAAVLVMVQTMASVKVGYYGLRHVRSDLFMHLQRLSLAYHRSRPQGDSLYRLSSDTYGFQTILNIIVGNVLVSIVMLLVMAWVMFTIQPMLALISLVAIPLLLWTHRWANRAITAGWEEAKVADSGLMTVVQRAVASLWLTQAFRREKHEYQKFRGEVDGAMAILFRVHWREVIYTLLVASILGLGVALILGFGGWFVYRDQYVTGAGEAGMTIGKLYVFLAYLNKFYEPLNKMTGSGSTFAQATVQAKRVFEVLDQKPMIEDPPNPLAFPKQSRVIEFKNVDFEYLPGKPILRDVSAKITPGNMVAFVGESGVGKSTILSLLPRFYDVTAGSIELDGLNVRSVATADLRAHIAIVLQENPLLPATVAENIAYGVPGATQEQIRAAAEASEADEFIKRLPEGYDTILNENATNISGGQRQRLAIARALITEAPILILDEPTSALDPQNEQLITATLGKLKGKRTIIIVSHRLSTVADCDEIFVMEGGRITERGRHDELILRRGPYYRMARHQLKLEDDAAPPASPVPIPAPGTV</sequence>
<dbReference type="Proteomes" id="UP000593765">
    <property type="component" value="Chromosome"/>
</dbReference>
<comment type="subcellular location">
    <subcellularLocation>
        <location evidence="1">Cell membrane</location>
        <topology evidence="1">Multi-pass membrane protein</topology>
    </subcellularLocation>
</comment>
<keyword evidence="8 9" id="KW-0472">Membrane</keyword>
<name>A0A7M2WS33_9BACT</name>
<dbReference type="FunFam" id="3.40.50.300:FF:000221">
    <property type="entry name" value="Multidrug ABC transporter ATP-binding protein"/>
    <property type="match status" value="1"/>
</dbReference>
<dbReference type="InterPro" id="IPR017871">
    <property type="entry name" value="ABC_transporter-like_CS"/>
</dbReference>
<dbReference type="RefSeq" id="WP_206291251.1">
    <property type="nucleotide sequence ID" value="NZ_CP063458.1"/>
</dbReference>